<evidence type="ECO:0000313" key="1">
    <source>
        <dbReference type="EMBL" id="ETO27488.1"/>
    </source>
</evidence>
<accession>X6NNI7</accession>
<comment type="caution">
    <text evidence="1">The sequence shown here is derived from an EMBL/GenBank/DDBJ whole genome shotgun (WGS) entry which is preliminary data.</text>
</comment>
<dbReference type="Proteomes" id="UP000023152">
    <property type="component" value="Unassembled WGS sequence"/>
</dbReference>
<organism evidence="1 2">
    <name type="scientific">Reticulomyxa filosa</name>
    <dbReference type="NCBI Taxonomy" id="46433"/>
    <lineage>
        <taxon>Eukaryota</taxon>
        <taxon>Sar</taxon>
        <taxon>Rhizaria</taxon>
        <taxon>Retaria</taxon>
        <taxon>Foraminifera</taxon>
        <taxon>Monothalamids</taxon>
        <taxon>Reticulomyxidae</taxon>
        <taxon>Reticulomyxa</taxon>
    </lineage>
</organism>
<dbReference type="AlphaFoldDB" id="X6NNI7"/>
<sequence length="175" mass="20121">MVKKIRFLNRNLKNFILFGGKKGDPPQLYCIVQPELLERAIYQIFETMLPRYYKQCVLAIITNSKTGIAATFAAFRDSETPLLHQKESTEFYNKIFCSNLKDFKDRKNQAPLVTVFLSQNECVGKTYHLNQQVDIIKPSEDHFVHVPINSSVIDRDFIVEKLTSAPATSDLTVLF</sequence>
<dbReference type="EMBL" id="ASPP01007227">
    <property type="protein sequence ID" value="ETO27488.1"/>
    <property type="molecule type" value="Genomic_DNA"/>
</dbReference>
<protein>
    <submittedName>
        <fullName evidence="1">Uncharacterized protein</fullName>
    </submittedName>
</protein>
<gene>
    <name evidence="1" type="ORF">RFI_09647</name>
</gene>
<name>X6NNI7_RETFI</name>
<evidence type="ECO:0000313" key="2">
    <source>
        <dbReference type="Proteomes" id="UP000023152"/>
    </source>
</evidence>
<proteinExistence type="predicted"/>
<reference evidence="1 2" key="1">
    <citation type="journal article" date="2013" name="Curr. Biol.">
        <title>The Genome of the Foraminiferan Reticulomyxa filosa.</title>
        <authorList>
            <person name="Glockner G."/>
            <person name="Hulsmann N."/>
            <person name="Schleicher M."/>
            <person name="Noegel A.A."/>
            <person name="Eichinger L."/>
            <person name="Gallinger C."/>
            <person name="Pawlowski J."/>
            <person name="Sierra R."/>
            <person name="Euteneuer U."/>
            <person name="Pillet L."/>
            <person name="Moustafa A."/>
            <person name="Platzer M."/>
            <person name="Groth M."/>
            <person name="Szafranski K."/>
            <person name="Schliwa M."/>
        </authorList>
    </citation>
    <scope>NUCLEOTIDE SEQUENCE [LARGE SCALE GENOMIC DNA]</scope>
</reference>
<keyword evidence="2" id="KW-1185">Reference proteome</keyword>